<evidence type="ECO:0008006" key="5">
    <source>
        <dbReference type="Google" id="ProtNLM"/>
    </source>
</evidence>
<feature type="compositionally biased region" description="Pro residues" evidence="1">
    <location>
        <begin position="269"/>
        <end position="288"/>
    </location>
</feature>
<name>A0A7J0CIV5_STRMI</name>
<accession>A0A7J0CIV5</accession>
<dbReference type="AlphaFoldDB" id="A0A7J0CIV5"/>
<reference evidence="3 4" key="1">
    <citation type="submission" date="2020-05" db="EMBL/GenBank/DDBJ databases">
        <title>Whole genome shotgun sequence of Streptomyces microflavus NBRC 13062.</title>
        <authorList>
            <person name="Komaki H."/>
            <person name="Tamura T."/>
        </authorList>
    </citation>
    <scope>NUCLEOTIDE SEQUENCE [LARGE SCALE GENOMIC DNA]</scope>
    <source>
        <strain evidence="3 4">NBRC 13062</strain>
    </source>
</reference>
<keyword evidence="2" id="KW-0812">Transmembrane</keyword>
<feature type="compositionally biased region" description="Low complexity" evidence="1">
    <location>
        <begin position="221"/>
        <end position="242"/>
    </location>
</feature>
<dbReference type="Proteomes" id="UP000498740">
    <property type="component" value="Unassembled WGS sequence"/>
</dbReference>
<feature type="transmembrane region" description="Helical" evidence="2">
    <location>
        <begin position="182"/>
        <end position="199"/>
    </location>
</feature>
<feature type="transmembrane region" description="Helical" evidence="2">
    <location>
        <begin position="89"/>
        <end position="107"/>
    </location>
</feature>
<protein>
    <recommendedName>
        <fullName evidence="5">Integral membrane protein</fullName>
    </recommendedName>
</protein>
<keyword evidence="2" id="KW-0472">Membrane</keyword>
<feature type="transmembrane region" description="Helical" evidence="2">
    <location>
        <begin position="119"/>
        <end position="139"/>
    </location>
</feature>
<comment type="caution">
    <text evidence="3">The sequence shown here is derived from an EMBL/GenBank/DDBJ whole genome shotgun (WGS) entry which is preliminary data.</text>
</comment>
<sequence>MAPAIPPPPRPPQNTGAALELLVHGVGGATPQEMLGDPRTVRVTGDATAAVYRRTEDAHGEKHPERYRDEPVAEAYCWSGLTSGNGSRALWLLLLPFMVVNLAHWMRPTATGRTRAVRLYGVLVRLIALSLTVLLTAAACEVALDLVAWQCAGTTDCSERRSWLGFLSSQQGGWWSQPGRRLALAATVPAALVGLLWYLSNRTWSAYESQSPWTPRPPTRATPTGRRRSTGPAHRTPPTIRSPRARSRRRSAGPASGTAAGWSPGSAPRTPPPASSPSPRPSPPPPPVTTGSPTARSRRCSVWSSKEPSCSAPG</sequence>
<organism evidence="3 4">
    <name type="scientific">Streptomyces microflavus</name>
    <name type="common">Streptomyces lipmanii</name>
    <dbReference type="NCBI Taxonomy" id="1919"/>
    <lineage>
        <taxon>Bacteria</taxon>
        <taxon>Bacillati</taxon>
        <taxon>Actinomycetota</taxon>
        <taxon>Actinomycetes</taxon>
        <taxon>Kitasatosporales</taxon>
        <taxon>Streptomycetaceae</taxon>
        <taxon>Streptomyces</taxon>
    </lineage>
</organism>
<proteinExistence type="predicted"/>
<evidence type="ECO:0000313" key="4">
    <source>
        <dbReference type="Proteomes" id="UP000498740"/>
    </source>
</evidence>
<feature type="compositionally biased region" description="Low complexity" evidence="1">
    <location>
        <begin position="252"/>
        <end position="268"/>
    </location>
</feature>
<evidence type="ECO:0000313" key="3">
    <source>
        <dbReference type="EMBL" id="GFN01715.1"/>
    </source>
</evidence>
<keyword evidence="2" id="KW-1133">Transmembrane helix</keyword>
<gene>
    <name evidence="3" type="ORF">Smic_02710</name>
</gene>
<evidence type="ECO:0000256" key="1">
    <source>
        <dbReference type="SAM" id="MobiDB-lite"/>
    </source>
</evidence>
<evidence type="ECO:0000256" key="2">
    <source>
        <dbReference type="SAM" id="Phobius"/>
    </source>
</evidence>
<feature type="region of interest" description="Disordered" evidence="1">
    <location>
        <begin position="208"/>
        <end position="314"/>
    </location>
</feature>
<dbReference type="EMBL" id="BLWD01000001">
    <property type="protein sequence ID" value="GFN01715.1"/>
    <property type="molecule type" value="Genomic_DNA"/>
</dbReference>